<proteinExistence type="predicted"/>
<dbReference type="EMBL" id="CADEBC010000858">
    <property type="protein sequence ID" value="CAB3261744.1"/>
    <property type="molecule type" value="Genomic_DNA"/>
</dbReference>
<organism evidence="2 3">
    <name type="scientific">Arctia plantaginis</name>
    <name type="common">Wood tiger moth</name>
    <name type="synonym">Phalaena plantaginis</name>
    <dbReference type="NCBI Taxonomy" id="874455"/>
    <lineage>
        <taxon>Eukaryota</taxon>
        <taxon>Metazoa</taxon>
        <taxon>Ecdysozoa</taxon>
        <taxon>Arthropoda</taxon>
        <taxon>Hexapoda</taxon>
        <taxon>Insecta</taxon>
        <taxon>Pterygota</taxon>
        <taxon>Neoptera</taxon>
        <taxon>Endopterygota</taxon>
        <taxon>Lepidoptera</taxon>
        <taxon>Glossata</taxon>
        <taxon>Ditrysia</taxon>
        <taxon>Noctuoidea</taxon>
        <taxon>Erebidae</taxon>
        <taxon>Arctiinae</taxon>
        <taxon>Arctia</taxon>
    </lineage>
</organism>
<evidence type="ECO:0000313" key="2">
    <source>
        <dbReference type="EMBL" id="CAB3261744.1"/>
    </source>
</evidence>
<reference evidence="2 3" key="1">
    <citation type="submission" date="2020-04" db="EMBL/GenBank/DDBJ databases">
        <authorList>
            <person name="Wallbank WR R."/>
            <person name="Pardo Diaz C."/>
            <person name="Kozak K."/>
            <person name="Martin S."/>
            <person name="Jiggins C."/>
            <person name="Moest M."/>
            <person name="Warren A I."/>
            <person name="Byers J.R.P. K."/>
            <person name="Montejo-Kovacevich G."/>
            <person name="Yen C E."/>
        </authorList>
    </citation>
    <scope>NUCLEOTIDE SEQUENCE [LARGE SCALE GENOMIC DNA]</scope>
</reference>
<protein>
    <submittedName>
        <fullName evidence="2">Uncharacterized protein</fullName>
    </submittedName>
</protein>
<keyword evidence="1" id="KW-0732">Signal</keyword>
<name>A0A8S1BPN7_ARCPL</name>
<feature type="signal peptide" evidence="1">
    <location>
        <begin position="1"/>
        <end position="23"/>
    </location>
</feature>
<sequence length="76" mass="9065">MKSLLFTIFVVFVLASYLPNSKADLKVKRTIRIKDPYCPVKYVRIIVDAEKYCIPCENYEDYNGRDRVWKSFCARY</sequence>
<dbReference type="AlphaFoldDB" id="A0A8S1BPN7"/>
<comment type="caution">
    <text evidence="2">The sequence shown here is derived from an EMBL/GenBank/DDBJ whole genome shotgun (WGS) entry which is preliminary data.</text>
</comment>
<evidence type="ECO:0000256" key="1">
    <source>
        <dbReference type="SAM" id="SignalP"/>
    </source>
</evidence>
<evidence type="ECO:0000313" key="3">
    <source>
        <dbReference type="Proteomes" id="UP000494106"/>
    </source>
</evidence>
<dbReference type="Proteomes" id="UP000494106">
    <property type="component" value="Unassembled WGS sequence"/>
</dbReference>
<feature type="chain" id="PRO_5035862379" evidence="1">
    <location>
        <begin position="24"/>
        <end position="76"/>
    </location>
</feature>
<dbReference type="OrthoDB" id="10421682at2759"/>
<keyword evidence="3" id="KW-1185">Reference proteome</keyword>
<accession>A0A8S1BPN7</accession>
<gene>
    <name evidence="2" type="ORF">APLA_LOCUS18130</name>
</gene>